<protein>
    <submittedName>
        <fullName evidence="2">Bifunctional nuclease family protein</fullName>
    </submittedName>
</protein>
<feature type="domain" description="BFN" evidence="1">
    <location>
        <begin position="1"/>
        <end position="133"/>
    </location>
</feature>
<dbReference type="SUPFAM" id="SSF103256">
    <property type="entry name" value="Hypothetical protein TM0160"/>
    <property type="match status" value="1"/>
</dbReference>
<organism evidence="2 3">
    <name type="scientific">Candidatus Synechococcus calcipolaris G9</name>
    <dbReference type="NCBI Taxonomy" id="1497997"/>
    <lineage>
        <taxon>Bacteria</taxon>
        <taxon>Bacillati</taxon>
        <taxon>Cyanobacteriota</taxon>
        <taxon>Cyanophyceae</taxon>
        <taxon>Synechococcales</taxon>
        <taxon>Synechococcaceae</taxon>
        <taxon>Synechococcus</taxon>
    </lineage>
</organism>
<evidence type="ECO:0000313" key="3">
    <source>
        <dbReference type="Proteomes" id="UP001154265"/>
    </source>
</evidence>
<reference evidence="2" key="2">
    <citation type="submission" date="2022-01" db="EMBL/GenBank/DDBJ databases">
        <authorList>
            <person name="Zivanovic Y."/>
            <person name="Moreira D."/>
            <person name="Lopez-Garcia P."/>
        </authorList>
    </citation>
    <scope>NUCLEOTIDE SEQUENCE</scope>
    <source>
        <strain evidence="2">G9</strain>
    </source>
</reference>
<evidence type="ECO:0000313" key="2">
    <source>
        <dbReference type="EMBL" id="MDG2989335.1"/>
    </source>
</evidence>
<dbReference type="PROSITE" id="PS51658">
    <property type="entry name" value="BFN"/>
    <property type="match status" value="1"/>
</dbReference>
<comment type="caution">
    <text evidence="2">The sequence shown here is derived from an EMBL/GenBank/DDBJ whole genome shotgun (WGS) entry which is preliminary data.</text>
</comment>
<dbReference type="EMBL" id="JAKKUT010000001">
    <property type="protein sequence ID" value="MDG2989335.1"/>
    <property type="molecule type" value="Genomic_DNA"/>
</dbReference>
<dbReference type="InterPro" id="IPR036104">
    <property type="entry name" value="BFN_sf"/>
</dbReference>
<dbReference type="RefSeq" id="WP_277865263.1">
    <property type="nucleotide sequence ID" value="NZ_JAKKUT010000001.1"/>
</dbReference>
<dbReference type="InterPro" id="IPR003729">
    <property type="entry name" value="Bi_nuclease_dom"/>
</dbReference>
<proteinExistence type="predicted"/>
<sequence length="170" mass="18953">MIEMTVAGIALDASNRKTPIVLLKDGTGRRALPIWIGDNEARAILMALENHRVPRPLTHDLLGNILKTCDVLLERIVIHSLQDNTYYAILSLRQGETVKEVDARPSDAIALALRCDCPIWVMESVVADASIPVDRDADEEERQAFREFLDSIRPEDFSQQGRGIEDSSTS</sequence>
<name>A0ABT6ETU0_9SYNE</name>
<dbReference type="PANTHER" id="PTHR15160:SF1">
    <property type="entry name" value="VON HIPPEL-LINDAU DISEASE TUMOR SUPPRESSOR"/>
    <property type="match status" value="1"/>
</dbReference>
<gene>
    <name evidence="2" type="ORF">L3556_00085</name>
</gene>
<keyword evidence="3" id="KW-1185">Reference proteome</keyword>
<dbReference type="PANTHER" id="PTHR15160">
    <property type="entry name" value="VON HIPPEL-LINDAU PROTEIN"/>
    <property type="match status" value="1"/>
</dbReference>
<dbReference type="Pfam" id="PF02577">
    <property type="entry name" value="BFN_dom"/>
    <property type="match status" value="1"/>
</dbReference>
<evidence type="ECO:0000259" key="1">
    <source>
        <dbReference type="PROSITE" id="PS51658"/>
    </source>
</evidence>
<accession>A0ABT6ETU0</accession>
<reference evidence="2" key="1">
    <citation type="journal article" date="2022" name="Genome Biol. Evol.">
        <title>A New Gene Family Diagnostic for Intracellular Biomineralization of Amorphous Ca Carbonates by Cyanobacteria.</title>
        <authorList>
            <person name="Benzerara K."/>
            <person name="Duprat E."/>
            <person name="Bitard-Feildel T."/>
            <person name="Caumes G."/>
            <person name="Cassier-Chauvat C."/>
            <person name="Chauvat F."/>
            <person name="Dezi M."/>
            <person name="Diop S.I."/>
            <person name="Gaschignard G."/>
            <person name="Gorgen S."/>
            <person name="Gugger M."/>
            <person name="Lopez-Garcia P."/>
            <person name="Millet M."/>
            <person name="Skouri-Panet F."/>
            <person name="Moreira D."/>
            <person name="Callebaut I."/>
        </authorList>
    </citation>
    <scope>NUCLEOTIDE SEQUENCE</scope>
    <source>
        <strain evidence="2">G9</strain>
    </source>
</reference>
<dbReference type="Gene3D" id="3.10.690.10">
    <property type="entry name" value="Bifunctional nuclease domain"/>
    <property type="match status" value="1"/>
</dbReference>
<dbReference type="Proteomes" id="UP001154265">
    <property type="component" value="Unassembled WGS sequence"/>
</dbReference>